<dbReference type="KEGG" id="tact:SG35_022470"/>
<feature type="region of interest" description="Disordered" evidence="1">
    <location>
        <begin position="1"/>
        <end position="32"/>
    </location>
</feature>
<gene>
    <name evidence="2" type="ORF">SG35_022470</name>
</gene>
<accession>A0AAF0C2U4</accession>
<proteinExistence type="predicted"/>
<organism evidence="2 3">
    <name type="scientific">Thalassomonas actiniarum</name>
    <dbReference type="NCBI Taxonomy" id="485447"/>
    <lineage>
        <taxon>Bacteria</taxon>
        <taxon>Pseudomonadati</taxon>
        <taxon>Pseudomonadota</taxon>
        <taxon>Gammaproteobacteria</taxon>
        <taxon>Alteromonadales</taxon>
        <taxon>Colwelliaceae</taxon>
        <taxon>Thalassomonas</taxon>
    </lineage>
</organism>
<sequence length="58" mass="6606">MQAYKKGKMPYQQQAVSADKPQPKTKLENTNTCLQMIPPAPVLNRKKTLHIISVDRAR</sequence>
<reference evidence="2 3" key="2">
    <citation type="journal article" date="2022" name="Mar. Drugs">
        <title>Bioassay-Guided Fractionation Leads to the Detection of Cholic Acid Generated by the Rare Thalassomonas sp.</title>
        <authorList>
            <person name="Pheiffer F."/>
            <person name="Schneider Y.K."/>
            <person name="Hansen E.H."/>
            <person name="Andersen J.H."/>
            <person name="Isaksson J."/>
            <person name="Busche T."/>
            <person name="R C."/>
            <person name="Kalinowski J."/>
            <person name="Zyl L.V."/>
            <person name="Trindade M."/>
        </authorList>
    </citation>
    <scope>NUCLEOTIDE SEQUENCE [LARGE SCALE GENOMIC DNA]</scope>
    <source>
        <strain evidence="2 3">A5K-106</strain>
    </source>
</reference>
<dbReference type="AlphaFoldDB" id="A0AAF0C2U4"/>
<keyword evidence="3" id="KW-1185">Reference proteome</keyword>
<evidence type="ECO:0000256" key="1">
    <source>
        <dbReference type="SAM" id="MobiDB-lite"/>
    </source>
</evidence>
<dbReference type="Proteomes" id="UP000032568">
    <property type="component" value="Chromosome"/>
</dbReference>
<dbReference type="EMBL" id="CP059735">
    <property type="protein sequence ID" value="WDD98019.1"/>
    <property type="molecule type" value="Genomic_DNA"/>
</dbReference>
<dbReference type="RefSeq" id="WP_160298199.1">
    <property type="nucleotide sequence ID" value="NZ_CP059735.1"/>
</dbReference>
<evidence type="ECO:0000313" key="2">
    <source>
        <dbReference type="EMBL" id="WDD98019.1"/>
    </source>
</evidence>
<reference evidence="2 3" key="1">
    <citation type="journal article" date="2015" name="Genome Announc.">
        <title>Draft Genome Sequences of Marine Isolates of Thalassomonas viridans and Thalassomonas actiniarum.</title>
        <authorList>
            <person name="Olonade I."/>
            <person name="van Zyl L.J."/>
            <person name="Trindade M."/>
        </authorList>
    </citation>
    <scope>NUCLEOTIDE SEQUENCE [LARGE SCALE GENOMIC DNA]</scope>
    <source>
        <strain evidence="2 3">A5K-106</strain>
    </source>
</reference>
<evidence type="ECO:0000313" key="3">
    <source>
        <dbReference type="Proteomes" id="UP000032568"/>
    </source>
</evidence>
<protein>
    <submittedName>
        <fullName evidence="2">Uncharacterized protein</fullName>
    </submittedName>
</protein>
<name>A0AAF0C2U4_9GAMM</name>